<evidence type="ECO:0000313" key="3">
    <source>
        <dbReference type="EMBL" id="CZR51000.1"/>
    </source>
</evidence>
<evidence type="ECO:0000256" key="2">
    <source>
        <dbReference type="SAM" id="MobiDB-lite"/>
    </source>
</evidence>
<dbReference type="Proteomes" id="UP000184330">
    <property type="component" value="Unassembled WGS sequence"/>
</dbReference>
<dbReference type="OrthoDB" id="5228679at2759"/>
<protein>
    <submittedName>
        <fullName evidence="3">Uncharacterized protein</fullName>
    </submittedName>
</protein>
<keyword evidence="4" id="KW-1185">Reference proteome</keyword>
<evidence type="ECO:0000313" key="4">
    <source>
        <dbReference type="Proteomes" id="UP000184330"/>
    </source>
</evidence>
<proteinExistence type="predicted"/>
<evidence type="ECO:0000256" key="1">
    <source>
        <dbReference type="SAM" id="Coils"/>
    </source>
</evidence>
<feature type="coiled-coil region" evidence="1">
    <location>
        <begin position="210"/>
        <end position="237"/>
    </location>
</feature>
<keyword evidence="1" id="KW-0175">Coiled coil</keyword>
<dbReference type="AlphaFoldDB" id="A0A1L7WDY8"/>
<gene>
    <name evidence="3" type="ORF">PAC_00875</name>
</gene>
<sequence length="385" mass="44895">MSSENDYTEDERESAFENQKAGKQSGPDDYSIVPDVDTENRQPPVAEDKAQNDAVASSDSSRYRPNHWGNHLLKNSLEPFKWTLSINGVEEKKVESDAEIESETQNIASSCQEVNYEEMCFYRDSRRSLSPERPRVLTYELGYSLGDYNVGHLRDAVRQIADRTARHAEAMAFVELENERLRLQFNPRPFITRSHHAHSAYVSTSVAADCEAIEWNIVEMEEIKERVETELAFLNQKLLVAQQYMHASLDPKLGQRGGFFITCDTNHQGSYVQYDPELTIFDENVEMSYGDFNFRCDAWVDEVGTYLHSQRERVVTFWPIKAPEEALNKSPIIGKRWWFKSARSIDDHPCNPAEKKERLKRELLEMRKAQKAQEAEERWRYRYRR</sequence>
<dbReference type="EMBL" id="FJOG01000001">
    <property type="protein sequence ID" value="CZR51000.1"/>
    <property type="molecule type" value="Genomic_DNA"/>
</dbReference>
<organism evidence="3 4">
    <name type="scientific">Phialocephala subalpina</name>
    <dbReference type="NCBI Taxonomy" id="576137"/>
    <lineage>
        <taxon>Eukaryota</taxon>
        <taxon>Fungi</taxon>
        <taxon>Dikarya</taxon>
        <taxon>Ascomycota</taxon>
        <taxon>Pezizomycotina</taxon>
        <taxon>Leotiomycetes</taxon>
        <taxon>Helotiales</taxon>
        <taxon>Mollisiaceae</taxon>
        <taxon>Phialocephala</taxon>
        <taxon>Phialocephala fortinii species complex</taxon>
    </lineage>
</organism>
<feature type="compositionally biased region" description="Acidic residues" evidence="2">
    <location>
        <begin position="1"/>
        <end position="12"/>
    </location>
</feature>
<feature type="region of interest" description="Disordered" evidence="2">
    <location>
        <begin position="1"/>
        <end position="65"/>
    </location>
</feature>
<reference evidence="3 4" key="1">
    <citation type="submission" date="2016-03" db="EMBL/GenBank/DDBJ databases">
        <authorList>
            <person name="Ploux O."/>
        </authorList>
    </citation>
    <scope>NUCLEOTIDE SEQUENCE [LARGE SCALE GENOMIC DNA]</scope>
    <source>
        <strain evidence="3 4">UAMH 11012</strain>
    </source>
</reference>
<name>A0A1L7WDY8_9HELO</name>
<accession>A0A1L7WDY8</accession>